<feature type="binding site" evidence="2">
    <location>
        <position position="112"/>
    </location>
    <ligand>
        <name>a divalent metal cation</name>
        <dbReference type="ChEBI" id="CHEBI:60240"/>
        <label>1</label>
    </ligand>
</feature>
<gene>
    <name evidence="3" type="ORF">GLOTRDRAFT_124031</name>
</gene>
<dbReference type="RefSeq" id="XP_007860725.1">
    <property type="nucleotide sequence ID" value="XM_007862534.1"/>
</dbReference>
<dbReference type="SUPFAM" id="SSF102705">
    <property type="entry name" value="NIF3 (NGG1p interacting factor 3)-like"/>
    <property type="match status" value="1"/>
</dbReference>
<dbReference type="NCBIfam" id="TIGR00486">
    <property type="entry name" value="YbgI_SA1388"/>
    <property type="match status" value="1"/>
</dbReference>
<dbReference type="KEGG" id="gtr:GLOTRDRAFT_124031"/>
<name>S7RZ54_GLOTA</name>
<dbReference type="Gene3D" id="3.40.1390.30">
    <property type="entry name" value="NIF3 (NGG1p interacting factor 3)-like"/>
    <property type="match status" value="1"/>
</dbReference>
<dbReference type="InterPro" id="IPR002678">
    <property type="entry name" value="DUF34/NIF3"/>
</dbReference>
<dbReference type="AlphaFoldDB" id="S7RZ54"/>
<dbReference type="eggNOG" id="KOG4131">
    <property type="taxonomic scope" value="Eukaryota"/>
</dbReference>
<feature type="binding site" evidence="2">
    <location>
        <position position="241"/>
    </location>
    <ligand>
        <name>a divalent metal cation</name>
        <dbReference type="ChEBI" id="CHEBI:60240"/>
        <label>1</label>
    </ligand>
</feature>
<dbReference type="STRING" id="670483.S7RZ54"/>
<keyword evidence="2" id="KW-0479">Metal-binding</keyword>
<dbReference type="GO" id="GO:0005739">
    <property type="term" value="C:mitochondrion"/>
    <property type="evidence" value="ECO:0007669"/>
    <property type="project" value="TreeGrafter"/>
</dbReference>
<feature type="binding site" evidence="2">
    <location>
        <position position="237"/>
    </location>
    <ligand>
        <name>a divalent metal cation</name>
        <dbReference type="ChEBI" id="CHEBI:60240"/>
        <label>1</label>
    </ligand>
</feature>
<dbReference type="GeneID" id="19301040"/>
<dbReference type="Pfam" id="PF01784">
    <property type="entry name" value="DUF34_NIF3"/>
    <property type="match status" value="1"/>
</dbReference>
<protein>
    <submittedName>
        <fullName evidence="3">NGG1p interacting factor 3</fullName>
    </submittedName>
</protein>
<dbReference type="HOGENOM" id="CLU_037423_0_1_1"/>
<dbReference type="PANTHER" id="PTHR13799:SF13">
    <property type="entry name" value="NIF3-LIKE PROTEIN 1"/>
    <property type="match status" value="1"/>
</dbReference>
<keyword evidence="4" id="KW-1185">Reference proteome</keyword>
<proteinExistence type="inferred from homology"/>
<evidence type="ECO:0000313" key="4">
    <source>
        <dbReference type="Proteomes" id="UP000030669"/>
    </source>
</evidence>
<dbReference type="Proteomes" id="UP000030669">
    <property type="component" value="Unassembled WGS sequence"/>
</dbReference>
<dbReference type="OMA" id="NFDKTHL"/>
<dbReference type="PANTHER" id="PTHR13799">
    <property type="entry name" value="NGG1 INTERACTING FACTOR 3"/>
    <property type="match status" value="1"/>
</dbReference>
<evidence type="ECO:0000313" key="3">
    <source>
        <dbReference type="EMBL" id="EPQ60275.1"/>
    </source>
</evidence>
<feature type="binding site" evidence="2">
    <location>
        <position position="74"/>
    </location>
    <ligand>
        <name>a divalent metal cation</name>
        <dbReference type="ChEBI" id="CHEBI:60240"/>
        <label>1</label>
    </ligand>
</feature>
<sequence length="278" mass="29699">MSFSAASSTLVKTVCRCMERIAPLRLAESWDNVGLLLEAPFQRAGNQVMLTIDVTPPVVEEALASKTACIISYHPTLFRPVKSMTLATPTQASLLRLAAAGISVYSPHTALDSVHLGINDWLAMGLIGVMTSDKYEVKPIGDMKDGGAVGRIVPLGEGVEFSALVEQVKRNLGLTQIQVAYPYSRPSSKVSSVAICAGSGASILLGSDADVYYTGEMSHHEVLAAISAGKYVILCGHTNTERGFLPTLKGKLEETELVSELKMDIVVSKADRHPVDIV</sequence>
<evidence type="ECO:0000256" key="1">
    <source>
        <dbReference type="ARBA" id="ARBA00006964"/>
    </source>
</evidence>
<dbReference type="FunFam" id="3.40.1390.30:FF:000001">
    <property type="entry name" value="GTP cyclohydrolase 1 type 2"/>
    <property type="match status" value="1"/>
</dbReference>
<reference evidence="3 4" key="1">
    <citation type="journal article" date="2012" name="Science">
        <title>The Paleozoic origin of enzymatic lignin decomposition reconstructed from 31 fungal genomes.</title>
        <authorList>
            <person name="Floudas D."/>
            <person name="Binder M."/>
            <person name="Riley R."/>
            <person name="Barry K."/>
            <person name="Blanchette R.A."/>
            <person name="Henrissat B."/>
            <person name="Martinez A.T."/>
            <person name="Otillar R."/>
            <person name="Spatafora J.W."/>
            <person name="Yadav J.S."/>
            <person name="Aerts A."/>
            <person name="Benoit I."/>
            <person name="Boyd A."/>
            <person name="Carlson A."/>
            <person name="Copeland A."/>
            <person name="Coutinho P.M."/>
            <person name="de Vries R.P."/>
            <person name="Ferreira P."/>
            <person name="Findley K."/>
            <person name="Foster B."/>
            <person name="Gaskell J."/>
            <person name="Glotzer D."/>
            <person name="Gorecki P."/>
            <person name="Heitman J."/>
            <person name="Hesse C."/>
            <person name="Hori C."/>
            <person name="Igarashi K."/>
            <person name="Jurgens J.A."/>
            <person name="Kallen N."/>
            <person name="Kersten P."/>
            <person name="Kohler A."/>
            <person name="Kuees U."/>
            <person name="Kumar T.K.A."/>
            <person name="Kuo A."/>
            <person name="LaButti K."/>
            <person name="Larrondo L.F."/>
            <person name="Lindquist E."/>
            <person name="Ling A."/>
            <person name="Lombard V."/>
            <person name="Lucas S."/>
            <person name="Lundell T."/>
            <person name="Martin R."/>
            <person name="McLaughlin D.J."/>
            <person name="Morgenstern I."/>
            <person name="Morin E."/>
            <person name="Murat C."/>
            <person name="Nagy L.G."/>
            <person name="Nolan M."/>
            <person name="Ohm R.A."/>
            <person name="Patyshakuliyeva A."/>
            <person name="Rokas A."/>
            <person name="Ruiz-Duenas F.J."/>
            <person name="Sabat G."/>
            <person name="Salamov A."/>
            <person name="Samejima M."/>
            <person name="Schmutz J."/>
            <person name="Slot J.C."/>
            <person name="St John F."/>
            <person name="Stenlid J."/>
            <person name="Sun H."/>
            <person name="Sun S."/>
            <person name="Syed K."/>
            <person name="Tsang A."/>
            <person name="Wiebenga A."/>
            <person name="Young D."/>
            <person name="Pisabarro A."/>
            <person name="Eastwood D.C."/>
            <person name="Martin F."/>
            <person name="Cullen D."/>
            <person name="Grigoriev I.V."/>
            <person name="Hibbett D.S."/>
        </authorList>
    </citation>
    <scope>NUCLEOTIDE SEQUENCE [LARGE SCALE GENOMIC DNA]</scope>
    <source>
        <strain evidence="3 4">ATCC 11539</strain>
    </source>
</reference>
<organism evidence="3 4">
    <name type="scientific">Gloeophyllum trabeum (strain ATCC 11539 / FP-39264 / Madison 617)</name>
    <name type="common">Brown rot fungus</name>
    <dbReference type="NCBI Taxonomy" id="670483"/>
    <lineage>
        <taxon>Eukaryota</taxon>
        <taxon>Fungi</taxon>
        <taxon>Dikarya</taxon>
        <taxon>Basidiomycota</taxon>
        <taxon>Agaricomycotina</taxon>
        <taxon>Agaricomycetes</taxon>
        <taxon>Gloeophyllales</taxon>
        <taxon>Gloeophyllaceae</taxon>
        <taxon>Gloeophyllum</taxon>
    </lineage>
</organism>
<accession>S7RZ54</accession>
<dbReference type="EMBL" id="KB469296">
    <property type="protein sequence ID" value="EPQ60275.1"/>
    <property type="molecule type" value="Genomic_DNA"/>
</dbReference>
<dbReference type="OrthoDB" id="3345469at2759"/>
<evidence type="ECO:0000256" key="2">
    <source>
        <dbReference type="PIRSR" id="PIRSR602678-1"/>
    </source>
</evidence>
<comment type="similarity">
    <text evidence="1">Belongs to the GTP cyclohydrolase I type 2/NIF3 family.</text>
</comment>
<dbReference type="InterPro" id="IPR036069">
    <property type="entry name" value="DUF34/NIF3_sf"/>
</dbReference>
<dbReference type="GO" id="GO:0046872">
    <property type="term" value="F:metal ion binding"/>
    <property type="evidence" value="ECO:0007669"/>
    <property type="project" value="UniProtKB-KW"/>
</dbReference>